<dbReference type="GO" id="GO:0045944">
    <property type="term" value="P:positive regulation of transcription by RNA polymerase II"/>
    <property type="evidence" value="ECO:0007669"/>
    <property type="project" value="InterPro"/>
</dbReference>
<dbReference type="InterPro" id="IPR036879">
    <property type="entry name" value="TF_MADSbox_sf"/>
</dbReference>
<dbReference type="OrthoDB" id="1898716at2759"/>
<dbReference type="GO" id="GO:0000978">
    <property type="term" value="F:RNA polymerase II cis-regulatory region sequence-specific DNA binding"/>
    <property type="evidence" value="ECO:0007669"/>
    <property type="project" value="TreeGrafter"/>
</dbReference>
<feature type="region of interest" description="Disordered" evidence="7">
    <location>
        <begin position="133"/>
        <end position="432"/>
    </location>
</feature>
<organism evidence="10">
    <name type="scientific">Dissoconium aciculare CBS 342.82</name>
    <dbReference type="NCBI Taxonomy" id="1314786"/>
    <lineage>
        <taxon>Eukaryota</taxon>
        <taxon>Fungi</taxon>
        <taxon>Dikarya</taxon>
        <taxon>Ascomycota</taxon>
        <taxon>Pezizomycotina</taxon>
        <taxon>Dothideomycetes</taxon>
        <taxon>Dothideomycetidae</taxon>
        <taxon>Mycosphaerellales</taxon>
        <taxon>Dissoconiaceae</taxon>
        <taxon>Dissoconium</taxon>
    </lineage>
</organism>
<dbReference type="SMART" id="SM00432">
    <property type="entry name" value="MADS"/>
    <property type="match status" value="1"/>
</dbReference>
<feature type="region of interest" description="Disordered" evidence="7">
    <location>
        <begin position="77"/>
        <end position="118"/>
    </location>
</feature>
<comment type="subcellular location">
    <subcellularLocation>
        <location evidence="1">Nucleus</location>
    </subcellularLocation>
</comment>
<name>A0A6J3LS33_9PEZI</name>
<dbReference type="GO" id="GO:0046983">
    <property type="term" value="F:protein dimerization activity"/>
    <property type="evidence" value="ECO:0007669"/>
    <property type="project" value="InterPro"/>
</dbReference>
<dbReference type="GeneID" id="54364485"/>
<evidence type="ECO:0000256" key="1">
    <source>
        <dbReference type="ARBA" id="ARBA00004123"/>
    </source>
</evidence>
<evidence type="ECO:0000256" key="5">
    <source>
        <dbReference type="ARBA" id="ARBA00023242"/>
    </source>
</evidence>
<dbReference type="PANTHER" id="PTHR11945:SF534">
    <property type="entry name" value="MYOCYTE-SPECIFIC ENHANCER FACTOR 2"/>
    <property type="match status" value="1"/>
</dbReference>
<dbReference type="CDD" id="cd00265">
    <property type="entry name" value="MADS_MEF2_like"/>
    <property type="match status" value="1"/>
</dbReference>
<dbReference type="InterPro" id="IPR033896">
    <property type="entry name" value="MEF2-like_N"/>
</dbReference>
<dbReference type="PROSITE" id="PS00350">
    <property type="entry name" value="MADS_BOX_1"/>
    <property type="match status" value="1"/>
</dbReference>
<reference evidence="10" key="1">
    <citation type="submission" date="2020-01" db="EMBL/GenBank/DDBJ databases">
        <authorList>
            <consortium name="DOE Joint Genome Institute"/>
            <person name="Haridas S."/>
            <person name="Albert R."/>
            <person name="Binder M."/>
            <person name="Bloem J."/>
            <person name="Labutti K."/>
            <person name="Salamov A."/>
            <person name="Andreopoulos B."/>
            <person name="Baker S.E."/>
            <person name="Barry K."/>
            <person name="Bills G."/>
            <person name="Bluhm B.H."/>
            <person name="Cannon C."/>
            <person name="Castanera R."/>
            <person name="Culley D.E."/>
            <person name="Daum C."/>
            <person name="Ezra D."/>
            <person name="Gonzalez J.B."/>
            <person name="Henrissat B."/>
            <person name="Kuo A."/>
            <person name="Liang C."/>
            <person name="Lipzen A."/>
            <person name="Lutzoni F."/>
            <person name="Magnuson J."/>
            <person name="Mondo S."/>
            <person name="Nolan M."/>
            <person name="Ohm R."/>
            <person name="Pangilinan J."/>
            <person name="Park H.-J."/>
            <person name="Ramirez L."/>
            <person name="Alfaro M."/>
            <person name="Sun H."/>
            <person name="Tritt A."/>
            <person name="Yoshinaga Y."/>
            <person name="Zwiers L.-H."/>
            <person name="Turgeon B.G."/>
            <person name="Goodwin S.B."/>
            <person name="Spatafora J.W."/>
            <person name="Crous P.W."/>
            <person name="Grigoriev I.V."/>
        </authorList>
    </citation>
    <scope>NUCLEOTIDE SEQUENCE</scope>
    <source>
        <strain evidence="10">CBS 342.82</strain>
    </source>
</reference>
<comment type="similarity">
    <text evidence="6">Belongs to the MEF2 family.</text>
</comment>
<evidence type="ECO:0000256" key="3">
    <source>
        <dbReference type="ARBA" id="ARBA00023125"/>
    </source>
</evidence>
<feature type="domain" description="MADS-box" evidence="8">
    <location>
        <begin position="1"/>
        <end position="61"/>
    </location>
</feature>
<dbReference type="Proteomes" id="UP000504637">
    <property type="component" value="Unplaced"/>
</dbReference>
<proteinExistence type="inferred from homology"/>
<dbReference type="GO" id="GO:0008301">
    <property type="term" value="F:DNA binding, bending"/>
    <property type="evidence" value="ECO:0007669"/>
    <property type="project" value="UniProtKB-ARBA"/>
</dbReference>
<gene>
    <name evidence="10" type="ORF">K489DRAFT_391360</name>
</gene>
<evidence type="ECO:0000256" key="7">
    <source>
        <dbReference type="SAM" id="MobiDB-lite"/>
    </source>
</evidence>
<dbReference type="GO" id="GO:0005634">
    <property type="term" value="C:nucleus"/>
    <property type="evidence" value="ECO:0007669"/>
    <property type="project" value="UniProtKB-SubCell"/>
</dbReference>
<reference evidence="10" key="3">
    <citation type="submission" date="2025-08" db="UniProtKB">
        <authorList>
            <consortium name="RefSeq"/>
        </authorList>
    </citation>
    <scope>IDENTIFICATION</scope>
    <source>
        <strain evidence="10">CBS 342.82</strain>
    </source>
</reference>
<dbReference type="SUPFAM" id="SSF55455">
    <property type="entry name" value="SRF-like"/>
    <property type="match status" value="1"/>
</dbReference>
<feature type="compositionally biased region" description="Pro residues" evidence="7">
    <location>
        <begin position="390"/>
        <end position="402"/>
    </location>
</feature>
<dbReference type="Pfam" id="PF00319">
    <property type="entry name" value="SRF-TF"/>
    <property type="match status" value="1"/>
</dbReference>
<dbReference type="PROSITE" id="PS50066">
    <property type="entry name" value="MADS_BOX_2"/>
    <property type="match status" value="1"/>
</dbReference>
<keyword evidence="2" id="KW-0805">Transcription regulation</keyword>
<accession>A0A6J3LS33</accession>
<dbReference type="GO" id="GO:0033554">
    <property type="term" value="P:cellular response to stress"/>
    <property type="evidence" value="ECO:0007669"/>
    <property type="project" value="UniProtKB-ARBA"/>
</dbReference>
<feature type="compositionally biased region" description="Acidic residues" evidence="7">
    <location>
        <begin position="91"/>
        <end position="103"/>
    </location>
</feature>
<dbReference type="AlphaFoldDB" id="A0A6J3LS33"/>
<evidence type="ECO:0000256" key="4">
    <source>
        <dbReference type="ARBA" id="ARBA00023163"/>
    </source>
</evidence>
<keyword evidence="5" id="KW-0539">Nucleus</keyword>
<feature type="compositionally biased region" description="Polar residues" evidence="7">
    <location>
        <begin position="337"/>
        <end position="348"/>
    </location>
</feature>
<keyword evidence="9" id="KW-1185">Reference proteome</keyword>
<sequence>MGRRKIEIKPIRDDRNRSVTFLKRKGGLFKKAHELSVLCSVDVAVIIFGNNKKLYEYSSSDINEIINRFQYYGGAHEHKGPSDFTDKGGGDDDDDDDGGDDMGDEHGTPVPMMQPQMQHHPGFQNQAFLEDSRRTSMPPGYPPQQVPQANMGRSSQEHLQPPPPSLQHPNIPRHLSPQPQHQQRRPTASPQPPQHQFASPPIPQPRPLPASKAPVIFTPIDDSRSMLAQHWGSTSTAGSTRADASAKVEESGPRPSSIDVGTLQRSSQHPGKPPRSRSRSPRPAEPPTSAAPTGPPHRSSTSGSMDAKRPRLTVQIPSEASPVDGNATGASVLEDSSAAQTAPTSDPSAHNHSQHLQQPQLLHHNHHGVHLPPPSPSAGNPLLSAGAQGPPNPFARPAPPMSTNPHAMNRDAAAPGQSNSNHNNNIDTPLTALPSRFMSDNLLPSPSSFYPEWNLGRLTSAAGDMSAGGLGVLPSPLNFGVGTRRDDDGPSLEASSSKKRPASGPAEEDGSGSGSADESGGGSGATGSESDAKRVKT</sequence>
<dbReference type="RefSeq" id="XP_033455130.1">
    <property type="nucleotide sequence ID" value="XM_033606685.1"/>
</dbReference>
<dbReference type="PRINTS" id="PR00404">
    <property type="entry name" value="MADSDOMAIN"/>
</dbReference>
<protein>
    <recommendedName>
        <fullName evidence="8">MADS-box domain-containing protein</fullName>
    </recommendedName>
</protein>
<keyword evidence="3" id="KW-0238">DNA-binding</keyword>
<dbReference type="GO" id="GO:0000981">
    <property type="term" value="F:DNA-binding transcription factor activity, RNA polymerase II-specific"/>
    <property type="evidence" value="ECO:0007669"/>
    <property type="project" value="TreeGrafter"/>
</dbReference>
<evidence type="ECO:0000259" key="8">
    <source>
        <dbReference type="PROSITE" id="PS50066"/>
    </source>
</evidence>
<evidence type="ECO:0000313" key="9">
    <source>
        <dbReference type="Proteomes" id="UP000504637"/>
    </source>
</evidence>
<keyword evidence="4" id="KW-0804">Transcription</keyword>
<dbReference type="PANTHER" id="PTHR11945">
    <property type="entry name" value="MADS BOX PROTEIN"/>
    <property type="match status" value="1"/>
</dbReference>
<dbReference type="FunFam" id="3.40.1810.10:FF:000013">
    <property type="entry name" value="Transcription factor, MADS-box"/>
    <property type="match status" value="1"/>
</dbReference>
<evidence type="ECO:0000256" key="6">
    <source>
        <dbReference type="ARBA" id="ARBA00025805"/>
    </source>
</evidence>
<feature type="compositionally biased region" description="Low complexity" evidence="7">
    <location>
        <begin position="350"/>
        <end position="362"/>
    </location>
</feature>
<feature type="region of interest" description="Disordered" evidence="7">
    <location>
        <begin position="463"/>
        <end position="537"/>
    </location>
</feature>
<dbReference type="InterPro" id="IPR002100">
    <property type="entry name" value="TF_MADSbox"/>
</dbReference>
<evidence type="ECO:0000313" key="10">
    <source>
        <dbReference type="RefSeq" id="XP_033455130.1"/>
    </source>
</evidence>
<dbReference type="Gene3D" id="3.40.1810.10">
    <property type="entry name" value="Transcription factor, MADS-box"/>
    <property type="match status" value="1"/>
</dbReference>
<evidence type="ECO:0000256" key="2">
    <source>
        <dbReference type="ARBA" id="ARBA00023015"/>
    </source>
</evidence>
<reference evidence="10" key="2">
    <citation type="submission" date="2020-04" db="EMBL/GenBank/DDBJ databases">
        <authorList>
            <consortium name="NCBI Genome Project"/>
        </authorList>
    </citation>
    <scope>NUCLEOTIDE SEQUENCE</scope>
    <source>
        <strain evidence="10">CBS 342.82</strain>
    </source>
</reference>
<feature type="compositionally biased region" description="Basic and acidic residues" evidence="7">
    <location>
        <begin position="77"/>
        <end position="90"/>
    </location>
</feature>
<feature type="compositionally biased region" description="Polar residues" evidence="7">
    <location>
        <begin position="416"/>
        <end position="428"/>
    </location>
</feature>
<feature type="compositionally biased region" description="Polar residues" evidence="7">
    <location>
        <begin position="177"/>
        <end position="188"/>
    </location>
</feature>